<dbReference type="SUPFAM" id="SSF52980">
    <property type="entry name" value="Restriction endonuclease-like"/>
    <property type="match status" value="1"/>
</dbReference>
<keyword evidence="2 14" id="KW-0547">Nucleotide-binding</keyword>
<evidence type="ECO:0000256" key="9">
    <source>
        <dbReference type="ARBA" id="ARBA00023204"/>
    </source>
</evidence>
<keyword evidence="1" id="KW-0540">Nuclease</keyword>
<evidence type="ECO:0000256" key="14">
    <source>
        <dbReference type="PROSITE-ProRule" id="PRU00560"/>
    </source>
</evidence>
<dbReference type="Pfam" id="PF12705">
    <property type="entry name" value="PDDEXK_1"/>
    <property type="match status" value="1"/>
</dbReference>
<dbReference type="PROSITE" id="PS51217">
    <property type="entry name" value="UVRD_HELICASE_CTER"/>
    <property type="match status" value="1"/>
</dbReference>
<dbReference type="Gene3D" id="3.90.320.10">
    <property type="match status" value="1"/>
</dbReference>
<keyword evidence="9" id="KW-0234">DNA repair</keyword>
<evidence type="ECO:0000259" key="16">
    <source>
        <dbReference type="PROSITE" id="PS51198"/>
    </source>
</evidence>
<dbReference type="Gene3D" id="3.40.50.300">
    <property type="entry name" value="P-loop containing nucleotide triphosphate hydrolases"/>
    <property type="match status" value="4"/>
</dbReference>
<dbReference type="Gene3D" id="1.10.486.10">
    <property type="entry name" value="PCRA, domain 4"/>
    <property type="match status" value="1"/>
</dbReference>
<evidence type="ECO:0000256" key="5">
    <source>
        <dbReference type="ARBA" id="ARBA00022806"/>
    </source>
</evidence>
<evidence type="ECO:0000256" key="2">
    <source>
        <dbReference type="ARBA" id="ARBA00022741"/>
    </source>
</evidence>
<dbReference type="InterPro" id="IPR014016">
    <property type="entry name" value="UvrD-like_ATP-bd"/>
</dbReference>
<keyword evidence="10" id="KW-0413">Isomerase</keyword>
<evidence type="ECO:0000256" key="12">
    <source>
        <dbReference type="ARBA" id="ARBA00034808"/>
    </source>
</evidence>
<evidence type="ECO:0000256" key="7">
    <source>
        <dbReference type="ARBA" id="ARBA00022840"/>
    </source>
</evidence>
<evidence type="ECO:0000256" key="1">
    <source>
        <dbReference type="ARBA" id="ARBA00022722"/>
    </source>
</evidence>
<dbReference type="EMBL" id="JAKNCJ010000001">
    <property type="protein sequence ID" value="MCL6421988.1"/>
    <property type="molecule type" value="Genomic_DNA"/>
</dbReference>
<sequence>MNRPSGAQAPAPRPSGPGRRAPSPSAPRPSAPSPSAPRLSAARLAALMGLPSPTAEQAEVIEAPLAPLLVVAGAGSGKTETMASRVVWLIANGLVEPRQVLGLTFTRKAAHELTERIGARLSALAGALAAEGIPLPPGLERGGEDLLGQQVSVQTYNGFALDLVSEHALRVGLDSEFTMMSPSAAWQLAHELVEASDDSLEADASPATLTAALISLTSSLADHLVSPQELGEELRAIRDHLSQIPLQAEGRRRTVPKDVARVIAACEARLALIPLIERFDQVRMERAALDFSDQVRLAARIAREVPEAGRLARELHPVVLLDEFQDTSVAQLRMLADLFGPGHAACAVGDPQQAIYGWRGASAASLDGFARAFETPGAPVRQATLSTSWRNDRAPLAIANRIAGPLRSASQAVTIPELHERPGAGEGLVHVIETADERAEARAIARWILDRRAAAPERGEDPAAPASAAVLVRARKQIAPLVQGLEEAGLRVHVMGLGGLLDRPEIADVRALLECLHDPGRGDGLMRLLAGPRFRLGARDIAVLGRWRDHQDSRRRRSASGAPVDEADALTLIDALDDLPAPGWTDSEGRELSDTARTRLLQLQQILRLLRRRLALPLQDLIGEAASALGLDLELLAAPADEPAQPLAALQAFREHAAAFERSAQQPGLGPFLALLEISEDQEAGLSLSAQDAEADPEAVTIVTMHSAKGLEWDLVAVAGLNEGTLPSYDLRRASADEDGIVRVPDDGWIGKLADASLPSSLRGDADILPQLRWAEADTQVDAEGLIQEFRLEQGEESLREDRRLMYVAVTRARRSLLLSSAAWRTGMARPRPRSRYLVESLPLIPPALHAQEEIPAENPLDAAQSTALWPPQPGLPEQRRAQAQALVAAAARGELGEESPEAELAEQTRRVLADLAEQREALSVHSPARLSASQIVARAQDPAEAARALLRPLPRRPSASARRGTTFHSWLEQHLEGASLLDLEDLEELADLAAIEDPQDAAADPDQEALAAMRAAFEASPWAQRTPLAVETPVSTRIGPMAVRGVIDAVYPDPENPGGVVILDWKTGAVPTGAQRRARALQLSVYRLAWHERTGLDLDRIRTVFFYVAAGVEHEVLEHPSRAEIERMLLRGG</sequence>
<evidence type="ECO:0000256" key="10">
    <source>
        <dbReference type="ARBA" id="ARBA00023235"/>
    </source>
</evidence>
<dbReference type="PANTHER" id="PTHR11070:SF55">
    <property type="entry name" value="DNA 3'-5' HELICASE"/>
    <property type="match status" value="1"/>
</dbReference>
<reference evidence="18" key="1">
    <citation type="submission" date="2022-02" db="EMBL/GenBank/DDBJ databases">
        <authorList>
            <person name="Lee M."/>
            <person name="Kim S.-J."/>
            <person name="Jung M.-Y."/>
        </authorList>
    </citation>
    <scope>NUCLEOTIDE SEQUENCE</scope>
    <source>
        <strain evidence="18">JHP9</strain>
    </source>
</reference>
<evidence type="ECO:0000256" key="8">
    <source>
        <dbReference type="ARBA" id="ARBA00023125"/>
    </source>
</evidence>
<dbReference type="Proteomes" id="UP001203761">
    <property type="component" value="Unassembled WGS sequence"/>
</dbReference>
<dbReference type="GO" id="GO:0004386">
    <property type="term" value="F:helicase activity"/>
    <property type="evidence" value="ECO:0007669"/>
    <property type="project" value="UniProtKB-KW"/>
</dbReference>
<keyword evidence="4 14" id="KW-0378">Hydrolase</keyword>
<keyword evidence="6" id="KW-0269">Exonuclease</keyword>
<dbReference type="EC" id="5.6.2.4" evidence="12"/>
<comment type="caution">
    <text evidence="18">The sequence shown here is derived from an EMBL/GenBank/DDBJ whole genome shotgun (WGS) entry which is preliminary data.</text>
</comment>
<dbReference type="InterPro" id="IPR038726">
    <property type="entry name" value="PDDEXK_AddAB-type"/>
</dbReference>
<gene>
    <name evidence="18" type="ORF">Bequi_01065</name>
</gene>
<dbReference type="CDD" id="cd17932">
    <property type="entry name" value="DEXQc_UvrD"/>
    <property type="match status" value="1"/>
</dbReference>
<evidence type="ECO:0000256" key="11">
    <source>
        <dbReference type="ARBA" id="ARBA00034617"/>
    </source>
</evidence>
<keyword evidence="3" id="KW-0227">DNA damage</keyword>
<dbReference type="Pfam" id="PF13361">
    <property type="entry name" value="UvrD_C"/>
    <property type="match status" value="2"/>
</dbReference>
<dbReference type="InterPro" id="IPR000212">
    <property type="entry name" value="DNA_helicase_UvrD/REP"/>
</dbReference>
<feature type="domain" description="UvrD-like helicase C-terminal" evidence="17">
    <location>
        <begin position="397"/>
        <end position="710"/>
    </location>
</feature>
<feature type="binding site" evidence="14">
    <location>
        <begin position="72"/>
        <end position="79"/>
    </location>
    <ligand>
        <name>ATP</name>
        <dbReference type="ChEBI" id="CHEBI:30616"/>
    </ligand>
</feature>
<keyword evidence="5 14" id="KW-0347">Helicase</keyword>
<keyword evidence="19" id="KW-1185">Reference proteome</keyword>
<feature type="domain" description="UvrD-like helicase ATP-binding" evidence="16">
    <location>
        <begin position="51"/>
        <end position="392"/>
    </location>
</feature>
<dbReference type="InterPro" id="IPR014017">
    <property type="entry name" value="DNA_helicase_UvrD-like_C"/>
</dbReference>
<keyword evidence="8" id="KW-0238">DNA-binding</keyword>
<dbReference type="PANTHER" id="PTHR11070">
    <property type="entry name" value="UVRD / RECB / PCRA DNA HELICASE FAMILY MEMBER"/>
    <property type="match status" value="1"/>
</dbReference>
<dbReference type="InterPro" id="IPR027417">
    <property type="entry name" value="P-loop_NTPase"/>
</dbReference>
<feature type="region of interest" description="Disordered" evidence="15">
    <location>
        <begin position="1"/>
        <end position="38"/>
    </location>
</feature>
<dbReference type="SUPFAM" id="SSF52540">
    <property type="entry name" value="P-loop containing nucleoside triphosphate hydrolases"/>
    <property type="match status" value="1"/>
</dbReference>
<evidence type="ECO:0000256" key="15">
    <source>
        <dbReference type="SAM" id="MobiDB-lite"/>
    </source>
</evidence>
<dbReference type="InterPro" id="IPR011604">
    <property type="entry name" value="PDDEXK-like_dom_sf"/>
</dbReference>
<feature type="compositionally biased region" description="Pro residues" evidence="15">
    <location>
        <begin position="24"/>
        <end position="35"/>
    </location>
</feature>
<dbReference type="PROSITE" id="PS51198">
    <property type="entry name" value="UVRD_HELICASE_ATP_BIND"/>
    <property type="match status" value="1"/>
</dbReference>
<protein>
    <recommendedName>
        <fullName evidence="12">DNA 3'-5' helicase</fullName>
        <ecNumber evidence="12">5.6.2.4</ecNumber>
    </recommendedName>
</protein>
<keyword evidence="7 14" id="KW-0067">ATP-binding</keyword>
<comment type="catalytic activity">
    <reaction evidence="13">
        <text>ATP + H2O = ADP + phosphate + H(+)</text>
        <dbReference type="Rhea" id="RHEA:13065"/>
        <dbReference type="ChEBI" id="CHEBI:15377"/>
        <dbReference type="ChEBI" id="CHEBI:15378"/>
        <dbReference type="ChEBI" id="CHEBI:30616"/>
        <dbReference type="ChEBI" id="CHEBI:43474"/>
        <dbReference type="ChEBI" id="CHEBI:456216"/>
        <dbReference type="EC" id="5.6.2.4"/>
    </reaction>
</comment>
<evidence type="ECO:0000313" key="19">
    <source>
        <dbReference type="Proteomes" id="UP001203761"/>
    </source>
</evidence>
<dbReference type="Pfam" id="PF00580">
    <property type="entry name" value="UvrD-helicase"/>
    <property type="match status" value="1"/>
</dbReference>
<organism evidence="18 19">
    <name type="scientific">Brachybacterium equifaecis</name>
    <dbReference type="NCBI Taxonomy" id="2910770"/>
    <lineage>
        <taxon>Bacteria</taxon>
        <taxon>Bacillati</taxon>
        <taxon>Actinomycetota</taxon>
        <taxon>Actinomycetes</taxon>
        <taxon>Micrococcales</taxon>
        <taxon>Dermabacteraceae</taxon>
        <taxon>Brachybacterium</taxon>
    </lineage>
</organism>
<evidence type="ECO:0000256" key="13">
    <source>
        <dbReference type="ARBA" id="ARBA00048988"/>
    </source>
</evidence>
<dbReference type="InterPro" id="IPR011335">
    <property type="entry name" value="Restrct_endonuc-II-like"/>
</dbReference>
<name>A0ABT0QXW1_9MICO</name>
<dbReference type="RefSeq" id="WP_249736152.1">
    <property type="nucleotide sequence ID" value="NZ_JAKNCJ010000001.1"/>
</dbReference>
<evidence type="ECO:0000256" key="4">
    <source>
        <dbReference type="ARBA" id="ARBA00022801"/>
    </source>
</evidence>
<evidence type="ECO:0000313" key="18">
    <source>
        <dbReference type="EMBL" id="MCL6421988.1"/>
    </source>
</evidence>
<evidence type="ECO:0000256" key="6">
    <source>
        <dbReference type="ARBA" id="ARBA00022839"/>
    </source>
</evidence>
<evidence type="ECO:0000256" key="3">
    <source>
        <dbReference type="ARBA" id="ARBA00022763"/>
    </source>
</evidence>
<evidence type="ECO:0000259" key="17">
    <source>
        <dbReference type="PROSITE" id="PS51217"/>
    </source>
</evidence>
<proteinExistence type="predicted"/>
<comment type="catalytic activity">
    <reaction evidence="11">
        <text>Couples ATP hydrolysis with the unwinding of duplex DNA by translocating in the 3'-5' direction.</text>
        <dbReference type="EC" id="5.6.2.4"/>
    </reaction>
</comment>
<feature type="compositionally biased region" description="Low complexity" evidence="15">
    <location>
        <begin position="1"/>
        <end position="23"/>
    </location>
</feature>
<accession>A0ABT0QXW1</accession>